<comment type="caution">
    <text evidence="4">The sequence shown here is derived from an EMBL/GenBank/DDBJ whole genome shotgun (WGS) entry which is preliminary data.</text>
</comment>
<protein>
    <submittedName>
        <fullName evidence="4">PH domain-containing protein</fullName>
    </submittedName>
</protein>
<dbReference type="EMBL" id="BAABDD010000002">
    <property type="protein sequence ID" value="GAA3727866.1"/>
    <property type="molecule type" value="Genomic_DNA"/>
</dbReference>
<feature type="transmembrane region" description="Helical" evidence="2">
    <location>
        <begin position="387"/>
        <end position="405"/>
    </location>
</feature>
<evidence type="ECO:0000256" key="1">
    <source>
        <dbReference type="SAM" id="MobiDB-lite"/>
    </source>
</evidence>
<dbReference type="InterPro" id="IPR005182">
    <property type="entry name" value="YdbS-like_PH"/>
</dbReference>
<proteinExistence type="predicted"/>
<dbReference type="PANTHER" id="PTHR34473:SF2">
    <property type="entry name" value="UPF0699 TRANSMEMBRANE PROTEIN YDBT"/>
    <property type="match status" value="1"/>
</dbReference>
<evidence type="ECO:0000313" key="4">
    <source>
        <dbReference type="EMBL" id="GAA3727866.1"/>
    </source>
</evidence>
<feature type="transmembrane region" description="Helical" evidence="2">
    <location>
        <begin position="52"/>
        <end position="72"/>
    </location>
</feature>
<feature type="region of interest" description="Disordered" evidence="1">
    <location>
        <begin position="163"/>
        <end position="184"/>
    </location>
</feature>
<dbReference type="Proteomes" id="UP001500908">
    <property type="component" value="Unassembled WGS sequence"/>
</dbReference>
<feature type="region of interest" description="Disordered" evidence="1">
    <location>
        <begin position="1"/>
        <end position="21"/>
    </location>
</feature>
<keyword evidence="2" id="KW-0472">Membrane</keyword>
<feature type="domain" description="YdbS-like PH" evidence="3">
    <location>
        <begin position="436"/>
        <end position="498"/>
    </location>
</feature>
<feature type="transmembrane region" description="Helical" evidence="2">
    <location>
        <begin position="202"/>
        <end position="231"/>
    </location>
</feature>
<evidence type="ECO:0000313" key="5">
    <source>
        <dbReference type="Proteomes" id="UP001500908"/>
    </source>
</evidence>
<dbReference type="PIRSF" id="PIRSF026631">
    <property type="entry name" value="UCP026631"/>
    <property type="match status" value="1"/>
</dbReference>
<evidence type="ECO:0000256" key="2">
    <source>
        <dbReference type="SAM" id="Phobius"/>
    </source>
</evidence>
<feature type="transmembrane region" description="Helical" evidence="2">
    <location>
        <begin position="258"/>
        <end position="283"/>
    </location>
</feature>
<reference evidence="5" key="1">
    <citation type="journal article" date="2019" name="Int. J. Syst. Evol. Microbiol.">
        <title>The Global Catalogue of Microorganisms (GCM) 10K type strain sequencing project: providing services to taxonomists for standard genome sequencing and annotation.</title>
        <authorList>
            <consortium name="The Broad Institute Genomics Platform"/>
            <consortium name="The Broad Institute Genome Sequencing Center for Infectious Disease"/>
            <person name="Wu L."/>
            <person name="Ma J."/>
        </authorList>
    </citation>
    <scope>NUCLEOTIDE SEQUENCE [LARGE SCALE GENOMIC DNA]</scope>
    <source>
        <strain evidence="5">JCM 17137</strain>
    </source>
</reference>
<organism evidence="4 5">
    <name type="scientific">Salinactinospora qingdaonensis</name>
    <dbReference type="NCBI Taxonomy" id="702744"/>
    <lineage>
        <taxon>Bacteria</taxon>
        <taxon>Bacillati</taxon>
        <taxon>Actinomycetota</taxon>
        <taxon>Actinomycetes</taxon>
        <taxon>Streptosporangiales</taxon>
        <taxon>Nocardiopsidaceae</taxon>
        <taxon>Salinactinospora</taxon>
    </lineage>
</organism>
<dbReference type="InterPro" id="IPR014529">
    <property type="entry name" value="UCP026631"/>
</dbReference>
<dbReference type="RefSeq" id="WP_344966953.1">
    <property type="nucleotide sequence ID" value="NZ_BAABDD010000002.1"/>
</dbReference>
<name>A0ABP7F450_9ACTN</name>
<dbReference type="PANTHER" id="PTHR34473">
    <property type="entry name" value="UPF0699 TRANSMEMBRANE PROTEIN YDBS"/>
    <property type="match status" value="1"/>
</dbReference>
<dbReference type="Pfam" id="PF03703">
    <property type="entry name" value="bPH_2"/>
    <property type="match status" value="2"/>
</dbReference>
<gene>
    <name evidence="4" type="ORF">GCM10022402_05700</name>
</gene>
<accession>A0ABP7F450</accession>
<feature type="domain" description="YdbS-like PH" evidence="3">
    <location>
        <begin position="72"/>
        <end position="152"/>
    </location>
</feature>
<keyword evidence="5" id="KW-1185">Reference proteome</keyword>
<sequence>MSSDAEQQPQPPPPEPERRLSPLTLLTAPIRPLRSLLVPILIALVAGNFNPWVLGSSALAVVAVVVTGFVTYRTFRYRVGQERLEIRKGLLQRSTRTIPLERIRGVEVTSTLLHRAFGLAVVNIEAAAGGPDAQEGKLDAVSVDEAERLRRELLHRRALLRGESQQAASGEAEEEERTDTAALAPPSAVEPDTVYFAMPARWYFYAVLSLGYLLTPFVALAAVLGFVLQIVDDLSLDIESEQLFGAADELLADSVLPLIVAGVAVIVVLVLMMPVFAVISYSISHWDFTLLRRGEALVAERGLFTRSSVTLEHRRIRGHELLDNPLQRLRSAVRLRAIVTGISGTSNRAALLPIGDRDTVERIVAQALQPYRGPLHAHPPAARTRRLVRAIVPFAALAAAVAWFAPWWVTAVLLIPALLGIPLGIDRYRSLGHGSDSDSVSVRSGSLRRHQAVVHRRAVIGWRWRQTLFQRRVRLADMGLTVGAGDGVYEAIDADLAGSVAFAAEVTPAMVRPFLVDDSDHEST</sequence>
<evidence type="ECO:0000259" key="3">
    <source>
        <dbReference type="Pfam" id="PF03703"/>
    </source>
</evidence>
<keyword evidence="2" id="KW-0812">Transmembrane</keyword>
<keyword evidence="2" id="KW-1133">Transmembrane helix</keyword>